<proteinExistence type="predicted"/>
<evidence type="ECO:0008006" key="5">
    <source>
        <dbReference type="Google" id="ProtNLM"/>
    </source>
</evidence>
<dbReference type="EMBL" id="BSOY01000021">
    <property type="protein sequence ID" value="GLS01254.1"/>
    <property type="molecule type" value="Genomic_DNA"/>
</dbReference>
<gene>
    <name evidence="3" type="ORF">GCM10007859_12650</name>
</gene>
<accession>A0ABQ6BN82</accession>
<organism evidence="3 4">
    <name type="scientific">Brevundimonas denitrificans</name>
    <dbReference type="NCBI Taxonomy" id="1443434"/>
    <lineage>
        <taxon>Bacteria</taxon>
        <taxon>Pseudomonadati</taxon>
        <taxon>Pseudomonadota</taxon>
        <taxon>Alphaproteobacteria</taxon>
        <taxon>Caulobacterales</taxon>
        <taxon>Caulobacteraceae</taxon>
        <taxon>Brevundimonas</taxon>
    </lineage>
</organism>
<feature type="region of interest" description="Disordered" evidence="1">
    <location>
        <begin position="36"/>
        <end position="104"/>
    </location>
</feature>
<feature type="chain" id="PRO_5047442442" description="Cobalt transporter" evidence="2">
    <location>
        <begin position="21"/>
        <end position="104"/>
    </location>
</feature>
<sequence length="104" mass="10566">MSALLALILAVFVLIPTADAATCAIEAEASHSAALTLEDAGDEPVEPADHAACPHGHCHHGGTTVPSSPQHASADPITALRLLRPASEPLASRAPSGLERPPRA</sequence>
<keyword evidence="4" id="KW-1185">Reference proteome</keyword>
<feature type="signal peptide" evidence="2">
    <location>
        <begin position="1"/>
        <end position="20"/>
    </location>
</feature>
<evidence type="ECO:0000256" key="2">
    <source>
        <dbReference type="SAM" id="SignalP"/>
    </source>
</evidence>
<evidence type="ECO:0000313" key="4">
    <source>
        <dbReference type="Proteomes" id="UP001156921"/>
    </source>
</evidence>
<evidence type="ECO:0000256" key="1">
    <source>
        <dbReference type="SAM" id="MobiDB-lite"/>
    </source>
</evidence>
<comment type="caution">
    <text evidence="3">The sequence shown here is derived from an EMBL/GenBank/DDBJ whole genome shotgun (WGS) entry which is preliminary data.</text>
</comment>
<keyword evidence="2" id="KW-0732">Signal</keyword>
<dbReference type="Proteomes" id="UP001156921">
    <property type="component" value="Unassembled WGS sequence"/>
</dbReference>
<protein>
    <recommendedName>
        <fullName evidence="5">Cobalt transporter</fullName>
    </recommendedName>
</protein>
<name>A0ABQ6BN82_9CAUL</name>
<evidence type="ECO:0000313" key="3">
    <source>
        <dbReference type="EMBL" id="GLS01254.1"/>
    </source>
</evidence>
<dbReference type="RefSeq" id="WP_284222109.1">
    <property type="nucleotide sequence ID" value="NZ_BSOY01000021.1"/>
</dbReference>
<reference evidence="4" key="1">
    <citation type="journal article" date="2019" name="Int. J. Syst. Evol. Microbiol.">
        <title>The Global Catalogue of Microorganisms (GCM) 10K type strain sequencing project: providing services to taxonomists for standard genome sequencing and annotation.</title>
        <authorList>
            <consortium name="The Broad Institute Genomics Platform"/>
            <consortium name="The Broad Institute Genome Sequencing Center for Infectious Disease"/>
            <person name="Wu L."/>
            <person name="Ma J."/>
        </authorList>
    </citation>
    <scope>NUCLEOTIDE SEQUENCE [LARGE SCALE GENOMIC DNA]</scope>
    <source>
        <strain evidence="4">NBRC 110107</strain>
    </source>
</reference>